<feature type="non-terminal residue" evidence="2">
    <location>
        <position position="1"/>
    </location>
</feature>
<evidence type="ECO:0000256" key="1">
    <source>
        <dbReference type="SAM" id="SignalP"/>
    </source>
</evidence>
<feature type="signal peptide" evidence="1">
    <location>
        <begin position="1"/>
        <end position="19"/>
    </location>
</feature>
<name>A0A835ZD75_9STRA</name>
<feature type="non-terminal residue" evidence="2">
    <location>
        <position position="76"/>
    </location>
</feature>
<gene>
    <name evidence="2" type="ORF">JKP88DRAFT_137771</name>
</gene>
<dbReference type="EMBL" id="JAFCMP010000025">
    <property type="protein sequence ID" value="KAG5190918.1"/>
    <property type="molecule type" value="Genomic_DNA"/>
</dbReference>
<dbReference type="OrthoDB" id="192262at2759"/>
<protein>
    <submittedName>
        <fullName evidence="2">Uncharacterized protein</fullName>
    </submittedName>
</protein>
<evidence type="ECO:0000313" key="2">
    <source>
        <dbReference type="EMBL" id="KAG5190918.1"/>
    </source>
</evidence>
<reference evidence="2" key="1">
    <citation type="submission" date="2021-02" db="EMBL/GenBank/DDBJ databases">
        <title>First Annotated Genome of the Yellow-green Alga Tribonema minus.</title>
        <authorList>
            <person name="Mahan K.M."/>
        </authorList>
    </citation>
    <scope>NUCLEOTIDE SEQUENCE</scope>
    <source>
        <strain evidence="2">UTEX B ZZ1240</strain>
    </source>
</reference>
<accession>A0A835ZD75</accession>
<dbReference type="Proteomes" id="UP000664859">
    <property type="component" value="Unassembled WGS sequence"/>
</dbReference>
<dbReference type="AlphaFoldDB" id="A0A835ZD75"/>
<sequence length="76" mass="8059">WLRLLVCLLIDAGGDSSYALPGPLGNLSDLLYAPLEAFILSKVFPGSGRVAGLGFLEEILPFTDALPTATIAWVLE</sequence>
<organism evidence="2 3">
    <name type="scientific">Tribonema minus</name>
    <dbReference type="NCBI Taxonomy" id="303371"/>
    <lineage>
        <taxon>Eukaryota</taxon>
        <taxon>Sar</taxon>
        <taxon>Stramenopiles</taxon>
        <taxon>Ochrophyta</taxon>
        <taxon>PX clade</taxon>
        <taxon>Xanthophyceae</taxon>
        <taxon>Tribonematales</taxon>
        <taxon>Tribonemataceae</taxon>
        <taxon>Tribonema</taxon>
    </lineage>
</organism>
<keyword evidence="3" id="KW-1185">Reference proteome</keyword>
<proteinExistence type="predicted"/>
<comment type="caution">
    <text evidence="2">The sequence shown here is derived from an EMBL/GenBank/DDBJ whole genome shotgun (WGS) entry which is preliminary data.</text>
</comment>
<keyword evidence="1" id="KW-0732">Signal</keyword>
<feature type="chain" id="PRO_5033062678" evidence="1">
    <location>
        <begin position="20"/>
        <end position="76"/>
    </location>
</feature>
<evidence type="ECO:0000313" key="3">
    <source>
        <dbReference type="Proteomes" id="UP000664859"/>
    </source>
</evidence>